<dbReference type="InterPro" id="IPR031671">
    <property type="entry name" value="SMIM5/18/22"/>
</dbReference>
<dbReference type="Pfam" id="PF15831">
    <property type="entry name" value="SMIM5_18_22"/>
    <property type="match status" value="1"/>
</dbReference>
<comment type="subcellular location">
    <subcellularLocation>
        <location evidence="1">Membrane</location>
        <topology evidence="1">Single-pass membrane protein</topology>
    </subcellularLocation>
</comment>
<dbReference type="PANTHER" id="PTHR37344:SF1">
    <property type="entry name" value="SMALL INTEGRAL MEMBRANE PROTEIN 5"/>
    <property type="match status" value="1"/>
</dbReference>
<reference evidence="5" key="2">
    <citation type="submission" date="2025-09" db="UniProtKB">
        <authorList>
            <consortium name="Ensembl"/>
        </authorList>
    </citation>
    <scope>IDENTIFICATION</scope>
</reference>
<evidence type="ECO:0000256" key="2">
    <source>
        <dbReference type="ARBA" id="ARBA00022692"/>
    </source>
</evidence>
<evidence type="ECO:0000313" key="6">
    <source>
        <dbReference type="Proteomes" id="UP000694392"/>
    </source>
</evidence>
<dbReference type="AlphaFoldDB" id="A0A8D0GVV1"/>
<dbReference type="InterPro" id="IPR047133">
    <property type="entry name" value="SMIM5"/>
</dbReference>
<sequence length="68" mass="7581">MSSENFLKELQTIGEKLLLKLQKLPKSEPVEIVAFCVILLFIGEYVGGDWAPTFPKPPSCGRLKDGLF</sequence>
<evidence type="ECO:0000256" key="3">
    <source>
        <dbReference type="ARBA" id="ARBA00022989"/>
    </source>
</evidence>
<evidence type="ECO:0008006" key="7">
    <source>
        <dbReference type="Google" id="ProtNLM"/>
    </source>
</evidence>
<dbReference type="Proteomes" id="UP000694392">
    <property type="component" value="Unplaced"/>
</dbReference>
<organism evidence="5 6">
    <name type="scientific">Sphenodon punctatus</name>
    <name type="common">Tuatara</name>
    <name type="synonym">Hatteria punctata</name>
    <dbReference type="NCBI Taxonomy" id="8508"/>
    <lineage>
        <taxon>Eukaryota</taxon>
        <taxon>Metazoa</taxon>
        <taxon>Chordata</taxon>
        <taxon>Craniata</taxon>
        <taxon>Vertebrata</taxon>
        <taxon>Euteleostomi</taxon>
        <taxon>Lepidosauria</taxon>
        <taxon>Sphenodontia</taxon>
        <taxon>Sphenodontidae</taxon>
        <taxon>Sphenodon</taxon>
    </lineage>
</organism>
<keyword evidence="6" id="KW-1185">Reference proteome</keyword>
<keyword evidence="2" id="KW-0812">Transmembrane</keyword>
<evidence type="ECO:0000256" key="1">
    <source>
        <dbReference type="ARBA" id="ARBA00004167"/>
    </source>
</evidence>
<evidence type="ECO:0000256" key="4">
    <source>
        <dbReference type="ARBA" id="ARBA00023136"/>
    </source>
</evidence>
<reference evidence="5" key="1">
    <citation type="submission" date="2025-08" db="UniProtKB">
        <authorList>
            <consortium name="Ensembl"/>
        </authorList>
    </citation>
    <scope>IDENTIFICATION</scope>
</reference>
<evidence type="ECO:0000313" key="5">
    <source>
        <dbReference type="Ensembl" id="ENSSPUP00000011585.1"/>
    </source>
</evidence>
<dbReference type="OMA" id="FIGNCCC"/>
<name>A0A8D0GVV1_SPHPU</name>
<dbReference type="GeneTree" id="ENSGT00940000170136"/>
<keyword evidence="4" id="KW-0472">Membrane</keyword>
<protein>
    <recommendedName>
        <fullName evidence="7">Small integral membrane protein 5</fullName>
    </recommendedName>
</protein>
<dbReference type="Ensembl" id="ENSSPUT00000012361.1">
    <property type="protein sequence ID" value="ENSSPUP00000011585.1"/>
    <property type="gene ID" value="ENSSPUG00000008902.1"/>
</dbReference>
<proteinExistence type="predicted"/>
<accession>A0A8D0GVV1</accession>
<dbReference type="GO" id="GO:0016020">
    <property type="term" value="C:membrane"/>
    <property type="evidence" value="ECO:0007669"/>
    <property type="project" value="UniProtKB-SubCell"/>
</dbReference>
<keyword evidence="3" id="KW-1133">Transmembrane helix</keyword>
<dbReference type="PANTHER" id="PTHR37344">
    <property type="entry name" value="SMALL INTEGRAL MEMBRANE PROTEIN 5"/>
    <property type="match status" value="1"/>
</dbReference>